<accession>A0A2T1NCY4</accession>
<name>A0A2T1NCY4_9FLAO</name>
<dbReference type="EMBL" id="PXOQ01000007">
    <property type="protein sequence ID" value="PSG90303.1"/>
    <property type="molecule type" value="Genomic_DNA"/>
</dbReference>
<protein>
    <submittedName>
        <fullName evidence="2">GNAT family N-acetyltransferase</fullName>
    </submittedName>
</protein>
<dbReference type="GO" id="GO:0016740">
    <property type="term" value="F:transferase activity"/>
    <property type="evidence" value="ECO:0007669"/>
    <property type="project" value="UniProtKB-KW"/>
</dbReference>
<reference evidence="2 3" key="1">
    <citation type="submission" date="2018-03" db="EMBL/GenBank/DDBJ databases">
        <title>Mesoflavibacter sp. HG37 and Mesoflavibacter sp. HG96 sp.nov., two marine bacteria isolated from seawater of Western Pacific Ocean.</title>
        <authorList>
            <person name="Cheng H."/>
            <person name="Wu Y.-H."/>
            <person name="Guo L.-L."/>
            <person name="Xu X.-W."/>
        </authorList>
    </citation>
    <scope>NUCLEOTIDE SEQUENCE [LARGE SCALE GENOMIC DNA]</scope>
    <source>
        <strain evidence="2 3">KCTC 32269</strain>
    </source>
</reference>
<dbReference type="RefSeq" id="WP_106462443.1">
    <property type="nucleotide sequence ID" value="NZ_PXOQ01000007.1"/>
</dbReference>
<dbReference type="Gene3D" id="3.40.630.30">
    <property type="match status" value="1"/>
</dbReference>
<organism evidence="2 3">
    <name type="scientific">Aurantibacter aestuarii</name>
    <dbReference type="NCBI Taxonomy" id="1266046"/>
    <lineage>
        <taxon>Bacteria</taxon>
        <taxon>Pseudomonadati</taxon>
        <taxon>Bacteroidota</taxon>
        <taxon>Flavobacteriia</taxon>
        <taxon>Flavobacteriales</taxon>
        <taxon>Flavobacteriaceae</taxon>
        <taxon>Aurantibacter</taxon>
    </lineage>
</organism>
<keyword evidence="2" id="KW-0808">Transferase</keyword>
<evidence type="ECO:0000259" key="1">
    <source>
        <dbReference type="Pfam" id="PF13480"/>
    </source>
</evidence>
<dbReference type="InterPro" id="IPR038740">
    <property type="entry name" value="BioF2-like_GNAT_dom"/>
</dbReference>
<dbReference type="InterPro" id="IPR016181">
    <property type="entry name" value="Acyl_CoA_acyltransferase"/>
</dbReference>
<evidence type="ECO:0000313" key="2">
    <source>
        <dbReference type="EMBL" id="PSG90303.1"/>
    </source>
</evidence>
<dbReference type="SUPFAM" id="SSF55729">
    <property type="entry name" value="Acyl-CoA N-acyltransferases (Nat)"/>
    <property type="match status" value="1"/>
</dbReference>
<dbReference type="AlphaFoldDB" id="A0A2T1NCY4"/>
<dbReference type="OrthoDB" id="240921at2"/>
<dbReference type="Proteomes" id="UP000238426">
    <property type="component" value="Unassembled WGS sequence"/>
</dbReference>
<feature type="domain" description="BioF2-like acetyltransferase" evidence="1">
    <location>
        <begin position="200"/>
        <end position="335"/>
    </location>
</feature>
<evidence type="ECO:0000313" key="3">
    <source>
        <dbReference type="Proteomes" id="UP000238426"/>
    </source>
</evidence>
<comment type="caution">
    <text evidence="2">The sequence shown here is derived from an EMBL/GenBank/DDBJ whole genome shotgun (WGS) entry which is preliminary data.</text>
</comment>
<sequence>MVTYTLISSINDVPDSWDGLQDDDLFLKTRFLRATELGMPNTIKPYYIAVFNEEALCGIAILQHVDFNLDVSLDEANSSLKKQIFKAVNFVSKGQIIVLGNLLQTGQHSYFVSSNFSLDLFFETVYNAIDELSKRIKAETNKRVKCILLKDYEITDRIHSQDNFLKQNHFFKVNVQPSMVMNIPPQWNSFDDYVKGLNKKYRRRFTTASKKGKALSVRLLNQVEIERFEPEIFKLYNEVASNATINLFKLPEHHFTTLKHFLQEDFYIYGYFLNEKLIGFFSLIKHNDTLDTYFLGYNNELNYTYQIYLNMLYRMIKHGIEQDYKHIIFARTAMEIKSSVGAKPLEMVMYMKHTNRFLNRILKWCVKLMTPKKEWQERHPFVN</sequence>
<proteinExistence type="predicted"/>
<gene>
    <name evidence="2" type="ORF">C7H52_03205</name>
</gene>
<keyword evidence="3" id="KW-1185">Reference proteome</keyword>
<dbReference type="Pfam" id="PF13480">
    <property type="entry name" value="Acetyltransf_6"/>
    <property type="match status" value="1"/>
</dbReference>